<feature type="compositionally biased region" description="Low complexity" evidence="1">
    <location>
        <begin position="528"/>
        <end position="540"/>
    </location>
</feature>
<gene>
    <name evidence="4" type="ORF">DASC09_021650</name>
</gene>
<feature type="region of interest" description="Disordered" evidence="1">
    <location>
        <begin position="242"/>
        <end position="299"/>
    </location>
</feature>
<dbReference type="GO" id="GO:0055088">
    <property type="term" value="P:lipid homeostasis"/>
    <property type="evidence" value="ECO:0007669"/>
    <property type="project" value="InterPro"/>
</dbReference>
<evidence type="ECO:0000313" key="4">
    <source>
        <dbReference type="EMBL" id="GMM34840.1"/>
    </source>
</evidence>
<feature type="compositionally biased region" description="Basic and acidic residues" evidence="1">
    <location>
        <begin position="258"/>
        <end position="268"/>
    </location>
</feature>
<evidence type="ECO:0000256" key="2">
    <source>
        <dbReference type="SAM" id="Phobius"/>
    </source>
</evidence>
<feature type="region of interest" description="Disordered" evidence="1">
    <location>
        <begin position="565"/>
        <end position="584"/>
    </location>
</feature>
<keyword evidence="2" id="KW-0812">Transmembrane</keyword>
<keyword evidence="2" id="KW-1133">Transmembrane helix</keyword>
<dbReference type="Proteomes" id="UP001360560">
    <property type="component" value="Unassembled WGS sequence"/>
</dbReference>
<dbReference type="AlphaFoldDB" id="A0AAV5QIS7"/>
<dbReference type="InterPro" id="IPR018767">
    <property type="entry name" value="Brl1/Brr6_dom"/>
</dbReference>
<dbReference type="PANTHER" id="PTHR28136">
    <property type="entry name" value="NUCLEUS EXPORT PROTEIN BRR6"/>
    <property type="match status" value="1"/>
</dbReference>
<name>A0AAV5QIS7_9ASCO</name>
<evidence type="ECO:0000313" key="5">
    <source>
        <dbReference type="Proteomes" id="UP001360560"/>
    </source>
</evidence>
<dbReference type="EMBL" id="BTFZ01000003">
    <property type="protein sequence ID" value="GMM34840.1"/>
    <property type="molecule type" value="Genomic_DNA"/>
</dbReference>
<feature type="region of interest" description="Disordered" evidence="1">
    <location>
        <begin position="501"/>
        <end position="557"/>
    </location>
</feature>
<sequence>MSFVSAEQLSKVDLEDSSVSDELSKVDILSNNHQHDDLLRNAENITYQYIEDDDDDNSMNQVIRGTNFTAKDTRNLLHELQINNEEPSKHHNKPLSPTLHKQVLLMKIQQEKERQGLVEIAKPHLIHSSPLKPSSSSSLSFSSSILKKSSEDPKSTIISKKKKRSSTISEGTILPPIYDDHDSLDFTDLRNHKSINPTALADALLDKTSTPAAAAAVTATATTTTTTTPNYSVHFSHRKHVMVPSSDSSPSNNTTDLILKKNTKENTKKYNYSTDMTDESDSDPSPTPSPTRNSKKIQSTTQLIAEEIQAEQQHQQEETDLDTPNLWQRMYSDPQIPLTLSLYLQVAVNFALFTVVFGFIYALVWTVWTDINNKVTTELLEITQEISLCVREYERNHCAPSQRVPALEIACSAWEKCMSRDPQVVSKAKIGAETLAEILNGFIKPISWKTLVFVSFGLVGSFIVNNYFFVSYTSHRYEPDPFQQHQVTTQMRYVTNSICHDEEQQEDEAEEEENNNNNNDRGNDAITPSQNKKPKPLQQQKRVEMFSTPQHSGRRYVSPTKSTIFSSVPRTNQGNNNITPYKSDGNNSTFMGILSRCSPMRMTPKLSPESLRQIMRPRGNSGGSHYRSQR</sequence>
<dbReference type="SMART" id="SM01042">
    <property type="entry name" value="Brr6_like_C_C"/>
    <property type="match status" value="1"/>
</dbReference>
<organism evidence="4 5">
    <name type="scientific">Saccharomycopsis crataegensis</name>
    <dbReference type="NCBI Taxonomy" id="43959"/>
    <lineage>
        <taxon>Eukaryota</taxon>
        <taxon>Fungi</taxon>
        <taxon>Dikarya</taxon>
        <taxon>Ascomycota</taxon>
        <taxon>Saccharomycotina</taxon>
        <taxon>Saccharomycetes</taxon>
        <taxon>Saccharomycopsidaceae</taxon>
        <taxon>Saccharomycopsis</taxon>
    </lineage>
</organism>
<dbReference type="PANTHER" id="PTHR28136:SF1">
    <property type="entry name" value="NUCLEUS EXPORT PROTEIN BRL1"/>
    <property type="match status" value="1"/>
</dbReference>
<feature type="region of interest" description="Disordered" evidence="1">
    <location>
        <begin position="604"/>
        <end position="630"/>
    </location>
</feature>
<feature type="transmembrane region" description="Helical" evidence="2">
    <location>
        <begin position="342"/>
        <end position="364"/>
    </location>
</feature>
<feature type="compositionally biased region" description="Low complexity" evidence="1">
    <location>
        <begin position="244"/>
        <end position="256"/>
    </location>
</feature>
<dbReference type="GeneID" id="90072819"/>
<dbReference type="RefSeq" id="XP_064851840.1">
    <property type="nucleotide sequence ID" value="XM_064995768.1"/>
</dbReference>
<keyword evidence="2" id="KW-0472">Membrane</keyword>
<reference evidence="4 5" key="1">
    <citation type="journal article" date="2023" name="Elife">
        <title>Identification of key yeast species and microbe-microbe interactions impacting larval growth of Drosophila in the wild.</title>
        <authorList>
            <person name="Mure A."/>
            <person name="Sugiura Y."/>
            <person name="Maeda R."/>
            <person name="Honda K."/>
            <person name="Sakurai N."/>
            <person name="Takahashi Y."/>
            <person name="Watada M."/>
            <person name="Katoh T."/>
            <person name="Gotoh A."/>
            <person name="Gotoh Y."/>
            <person name="Taniguchi I."/>
            <person name="Nakamura K."/>
            <person name="Hayashi T."/>
            <person name="Katayama T."/>
            <person name="Uemura T."/>
            <person name="Hattori Y."/>
        </authorList>
    </citation>
    <scope>NUCLEOTIDE SEQUENCE [LARGE SCALE GENOMIC DNA]</scope>
    <source>
        <strain evidence="4 5">SC-9</strain>
    </source>
</reference>
<keyword evidence="5" id="KW-1185">Reference proteome</keyword>
<dbReference type="InterPro" id="IPR040202">
    <property type="entry name" value="Brl1/Brr6"/>
</dbReference>
<feature type="domain" description="Brl1/Brr6" evidence="3">
    <location>
        <begin position="340"/>
        <end position="473"/>
    </location>
</feature>
<dbReference type="GO" id="GO:0006998">
    <property type="term" value="P:nuclear envelope organization"/>
    <property type="evidence" value="ECO:0007669"/>
    <property type="project" value="InterPro"/>
</dbReference>
<proteinExistence type="predicted"/>
<comment type="caution">
    <text evidence="4">The sequence shown here is derived from an EMBL/GenBank/DDBJ whole genome shotgun (WGS) entry which is preliminary data.</text>
</comment>
<accession>A0AAV5QIS7</accession>
<dbReference type="GO" id="GO:0031965">
    <property type="term" value="C:nuclear membrane"/>
    <property type="evidence" value="ECO:0007669"/>
    <property type="project" value="InterPro"/>
</dbReference>
<feature type="transmembrane region" description="Helical" evidence="2">
    <location>
        <begin position="451"/>
        <end position="470"/>
    </location>
</feature>
<feature type="compositionally biased region" description="Acidic residues" evidence="1">
    <location>
        <begin position="503"/>
        <end position="514"/>
    </location>
</feature>
<evidence type="ECO:0000256" key="1">
    <source>
        <dbReference type="SAM" id="MobiDB-lite"/>
    </source>
</evidence>
<protein>
    <submittedName>
        <fullName evidence="4">Brr6 protein</fullName>
    </submittedName>
</protein>
<evidence type="ECO:0000259" key="3">
    <source>
        <dbReference type="SMART" id="SM01042"/>
    </source>
</evidence>
<dbReference type="Pfam" id="PF10104">
    <property type="entry name" value="Brr6_like_C_C"/>
    <property type="match status" value="1"/>
</dbReference>